<name>A0AAE7BS03_9LACO</name>
<keyword evidence="1" id="KW-0614">Plasmid</keyword>
<reference evidence="1 2" key="1">
    <citation type="journal article" date="2019" name="Nat. Med.">
        <title>Preventing dysbiosis of the neonatal mouse intestinal microbiome protects against late-onset sepsis.</title>
        <authorList>
            <person name="Singer J.R."/>
            <person name="Blosser E.G."/>
            <person name="Zindl C.L."/>
            <person name="Silberger D.J."/>
            <person name="Conlan S."/>
            <person name="Laufer V.A."/>
            <person name="DiToro D."/>
            <person name="Deming C."/>
            <person name="Kumar R."/>
            <person name="Morrow C.D."/>
            <person name="Segre J.A."/>
            <person name="Gray M.J."/>
            <person name="Randolph D.A."/>
            <person name="Weaver C.T."/>
        </authorList>
    </citation>
    <scope>NUCLEOTIDE SEQUENCE [LARGE SCALE GENOMIC DNA]</scope>
    <source>
        <strain evidence="1 2">V10</strain>
    </source>
</reference>
<evidence type="ECO:0000313" key="1">
    <source>
        <dbReference type="EMBL" id="QIA91104.1"/>
    </source>
</evidence>
<evidence type="ECO:0000313" key="2">
    <source>
        <dbReference type="Proteomes" id="UP000463931"/>
    </source>
</evidence>
<geneLocation type="plasmid" evidence="1 2">
    <name>unnamed</name>
</geneLocation>
<organism evidence="1 2">
    <name type="scientific">Ligilactobacillus murinus</name>
    <dbReference type="NCBI Taxonomy" id="1622"/>
    <lineage>
        <taxon>Bacteria</taxon>
        <taxon>Bacillati</taxon>
        <taxon>Bacillota</taxon>
        <taxon>Bacilli</taxon>
        <taxon>Lactobacillales</taxon>
        <taxon>Lactobacillaceae</taxon>
        <taxon>Ligilactobacillus</taxon>
    </lineage>
</organism>
<accession>A0AAE7BS03</accession>
<dbReference type="AlphaFoldDB" id="A0AAE7BS03"/>
<protein>
    <submittedName>
        <fullName evidence="1">Uncharacterized protein</fullName>
    </submittedName>
</protein>
<gene>
    <name evidence="1" type="ORF">FEE40_12885</name>
</gene>
<dbReference type="RefSeq" id="WP_163587445.1">
    <property type="nucleotide sequence ID" value="NZ_CP040853.1"/>
</dbReference>
<proteinExistence type="predicted"/>
<dbReference type="Proteomes" id="UP000463931">
    <property type="component" value="Plasmid unnamed"/>
</dbReference>
<dbReference type="EMBL" id="CP040853">
    <property type="protein sequence ID" value="QIA91104.1"/>
    <property type="molecule type" value="Genomic_DNA"/>
</dbReference>
<sequence>MRLNEFVELGFIVQVDVPVMETREFNVEKFIKGSDSAWNYDSDTLDSFDWVKFYNSRRYAILGPNGDIMKSNLEENELEEAIKNL</sequence>